<dbReference type="GO" id="GO:0016020">
    <property type="term" value="C:membrane"/>
    <property type="evidence" value="ECO:0007669"/>
    <property type="project" value="UniProtKB-SubCell"/>
</dbReference>
<reference evidence="7 8" key="1">
    <citation type="submission" date="2013-07" db="EMBL/GenBank/DDBJ databases">
        <authorList>
            <person name="Stoco P.H."/>
            <person name="Wagner G."/>
            <person name="Gerber A."/>
            <person name="Zaha A."/>
            <person name="Thompson C."/>
            <person name="Bartholomeu D.C."/>
            <person name="Luckemeyer D.D."/>
            <person name="Bahia D."/>
            <person name="Loreto E."/>
            <person name="Prestes E.B."/>
            <person name="Lima F.M."/>
            <person name="Rodrigues-Luiz G."/>
            <person name="Vallejo G.A."/>
            <person name="Filho J.F."/>
            <person name="Monteiro K.M."/>
            <person name="Tyler K.M."/>
            <person name="de Almeida L.G."/>
            <person name="Ortiz M.F."/>
            <person name="Siervo M.A."/>
            <person name="de Moraes M.H."/>
            <person name="Cunha O.L."/>
            <person name="Mendonca-Neto R."/>
            <person name="Silva R."/>
            <person name="Teixeira S.M."/>
            <person name="Murta S.M."/>
            <person name="Sincero T.C."/>
            <person name="Mendes T.A."/>
            <person name="Urmenyi T.P."/>
            <person name="Silva V.G."/>
            <person name="da Rocha W.D."/>
            <person name="Andersson B."/>
            <person name="Romanha A.J."/>
            <person name="Steindel M."/>
            <person name="de Vasconcelos A.T."/>
            <person name="Grisard E.C."/>
        </authorList>
    </citation>
    <scope>NUCLEOTIDE SEQUENCE [LARGE SCALE GENOMIC DNA]</scope>
    <source>
        <strain evidence="7 8">SC58</strain>
    </source>
</reference>
<comment type="caution">
    <text evidence="7">The sequence shown here is derived from an EMBL/GenBank/DDBJ whole genome shotgun (WGS) entry which is preliminary data.</text>
</comment>
<dbReference type="OrthoDB" id="262535at2759"/>
<dbReference type="EMBL" id="AUPL01000401">
    <property type="protein sequence ID" value="ESL11840.1"/>
    <property type="molecule type" value="Genomic_DNA"/>
</dbReference>
<keyword evidence="3 6" id="KW-1133">Transmembrane helix</keyword>
<evidence type="ECO:0000256" key="4">
    <source>
        <dbReference type="ARBA" id="ARBA00023136"/>
    </source>
</evidence>
<organism evidence="7 8">
    <name type="scientific">Trypanosoma rangeli SC58</name>
    <dbReference type="NCBI Taxonomy" id="429131"/>
    <lineage>
        <taxon>Eukaryota</taxon>
        <taxon>Discoba</taxon>
        <taxon>Euglenozoa</taxon>
        <taxon>Kinetoplastea</taxon>
        <taxon>Metakinetoplastina</taxon>
        <taxon>Trypanosomatida</taxon>
        <taxon>Trypanosomatidae</taxon>
        <taxon>Trypanosoma</taxon>
        <taxon>Herpetosoma</taxon>
    </lineage>
</organism>
<dbReference type="InterPro" id="IPR019184">
    <property type="entry name" value="Uncharacterised_TM-17"/>
</dbReference>
<dbReference type="PANTHER" id="PTHR13531:SF0">
    <property type="entry name" value="GEO07735P1-RELATED"/>
    <property type="match status" value="1"/>
</dbReference>
<feature type="compositionally biased region" description="Basic and acidic residues" evidence="5">
    <location>
        <begin position="159"/>
        <end position="169"/>
    </location>
</feature>
<dbReference type="GO" id="GO:0035869">
    <property type="term" value="C:ciliary transition zone"/>
    <property type="evidence" value="ECO:0007669"/>
    <property type="project" value="TreeGrafter"/>
</dbReference>
<evidence type="ECO:0000256" key="5">
    <source>
        <dbReference type="SAM" id="MobiDB-lite"/>
    </source>
</evidence>
<proteinExistence type="predicted"/>
<keyword evidence="4 6" id="KW-0472">Membrane</keyword>
<evidence type="ECO:0000256" key="3">
    <source>
        <dbReference type="ARBA" id="ARBA00022989"/>
    </source>
</evidence>
<feature type="transmembrane region" description="Helical" evidence="6">
    <location>
        <begin position="51"/>
        <end position="71"/>
    </location>
</feature>
<keyword evidence="8" id="KW-1185">Reference proteome</keyword>
<feature type="transmembrane region" description="Helical" evidence="6">
    <location>
        <begin position="83"/>
        <end position="103"/>
    </location>
</feature>
<keyword evidence="2 6" id="KW-0812">Transmembrane</keyword>
<comment type="subcellular location">
    <subcellularLocation>
        <location evidence="1">Membrane</location>
        <topology evidence="1">Multi-pass membrane protein</topology>
    </subcellularLocation>
</comment>
<dbReference type="VEuPathDB" id="TriTrypDB:TRSC58_00401"/>
<evidence type="ECO:0000313" key="7">
    <source>
        <dbReference type="EMBL" id="ESL11840.1"/>
    </source>
</evidence>
<protein>
    <recommendedName>
        <fullName evidence="9">Transmembrane protein 216</fullName>
    </recommendedName>
</protein>
<dbReference type="AlphaFoldDB" id="A0A061JBU8"/>
<feature type="transmembrane region" description="Helical" evidence="6">
    <location>
        <begin position="115"/>
        <end position="138"/>
    </location>
</feature>
<dbReference type="Proteomes" id="UP000031737">
    <property type="component" value="Unassembled WGS sequence"/>
</dbReference>
<sequence length="169" mass="18325">MNVDTPTVGGPSLSFQLLLYGSFGWSGIWFIVTLALLIYKGTLLPFPPAALPMEIVSAFLLLLVDIAALFLGTRGNLTEEVSTSCLTLCLLVVASVGATYYMWLQTYVTMLDLVFSAILLSLHILAALAGVYAVQGVVRAKRGPLQRFAPPPQGLPIPLRRDMKRQKGD</sequence>
<accession>A0A061JBU8</accession>
<dbReference type="PANTHER" id="PTHR13531">
    <property type="entry name" value="GEO07735P1-RELATED-RELATED"/>
    <property type="match status" value="1"/>
</dbReference>
<feature type="transmembrane region" description="Helical" evidence="6">
    <location>
        <begin position="17"/>
        <end position="39"/>
    </location>
</feature>
<name>A0A061JBU8_TRYRA</name>
<evidence type="ECO:0000313" key="8">
    <source>
        <dbReference type="Proteomes" id="UP000031737"/>
    </source>
</evidence>
<evidence type="ECO:0008006" key="9">
    <source>
        <dbReference type="Google" id="ProtNLM"/>
    </source>
</evidence>
<evidence type="ECO:0000256" key="6">
    <source>
        <dbReference type="SAM" id="Phobius"/>
    </source>
</evidence>
<gene>
    <name evidence="7" type="ORF">TRSC58_00401</name>
</gene>
<evidence type="ECO:0000256" key="1">
    <source>
        <dbReference type="ARBA" id="ARBA00004141"/>
    </source>
</evidence>
<dbReference type="GO" id="GO:1905515">
    <property type="term" value="P:non-motile cilium assembly"/>
    <property type="evidence" value="ECO:0007669"/>
    <property type="project" value="TreeGrafter"/>
</dbReference>
<evidence type="ECO:0000256" key="2">
    <source>
        <dbReference type="ARBA" id="ARBA00022692"/>
    </source>
</evidence>
<feature type="region of interest" description="Disordered" evidence="5">
    <location>
        <begin position="149"/>
        <end position="169"/>
    </location>
</feature>
<dbReference type="Pfam" id="PF09799">
    <property type="entry name" value="Transmemb_17"/>
    <property type="match status" value="1"/>
</dbReference>